<feature type="domain" description="Fungal-type protein kinase" evidence="2">
    <location>
        <begin position="234"/>
        <end position="363"/>
    </location>
</feature>
<reference evidence="3 4" key="1">
    <citation type="journal article" date="2019" name="Nat. Ecol. Evol.">
        <title>Megaphylogeny resolves global patterns of mushroom evolution.</title>
        <authorList>
            <person name="Varga T."/>
            <person name="Krizsan K."/>
            <person name="Foldi C."/>
            <person name="Dima B."/>
            <person name="Sanchez-Garcia M."/>
            <person name="Sanchez-Ramirez S."/>
            <person name="Szollosi G.J."/>
            <person name="Szarkandi J.G."/>
            <person name="Papp V."/>
            <person name="Albert L."/>
            <person name="Andreopoulos W."/>
            <person name="Angelini C."/>
            <person name="Antonin V."/>
            <person name="Barry K.W."/>
            <person name="Bougher N.L."/>
            <person name="Buchanan P."/>
            <person name="Buyck B."/>
            <person name="Bense V."/>
            <person name="Catcheside P."/>
            <person name="Chovatia M."/>
            <person name="Cooper J."/>
            <person name="Damon W."/>
            <person name="Desjardin D."/>
            <person name="Finy P."/>
            <person name="Geml J."/>
            <person name="Haridas S."/>
            <person name="Hughes K."/>
            <person name="Justo A."/>
            <person name="Karasinski D."/>
            <person name="Kautmanova I."/>
            <person name="Kiss B."/>
            <person name="Kocsube S."/>
            <person name="Kotiranta H."/>
            <person name="LaButti K.M."/>
            <person name="Lechner B.E."/>
            <person name="Liimatainen K."/>
            <person name="Lipzen A."/>
            <person name="Lukacs Z."/>
            <person name="Mihaltcheva S."/>
            <person name="Morgado L.N."/>
            <person name="Niskanen T."/>
            <person name="Noordeloos M.E."/>
            <person name="Ohm R.A."/>
            <person name="Ortiz-Santana B."/>
            <person name="Ovrebo C."/>
            <person name="Racz N."/>
            <person name="Riley R."/>
            <person name="Savchenko A."/>
            <person name="Shiryaev A."/>
            <person name="Soop K."/>
            <person name="Spirin V."/>
            <person name="Szebenyi C."/>
            <person name="Tomsovsky M."/>
            <person name="Tulloss R.E."/>
            <person name="Uehling J."/>
            <person name="Grigoriev I.V."/>
            <person name="Vagvolgyi C."/>
            <person name="Papp T."/>
            <person name="Martin F.M."/>
            <person name="Miettinen O."/>
            <person name="Hibbett D.S."/>
            <person name="Nagy L.G."/>
        </authorList>
    </citation>
    <scope>NUCLEOTIDE SEQUENCE [LARGE SCALE GENOMIC DNA]</scope>
    <source>
        <strain evidence="3 4">FP101781</strain>
    </source>
</reference>
<organism evidence="3 4">
    <name type="scientific">Coprinellus micaceus</name>
    <name type="common">Glistening ink-cap mushroom</name>
    <name type="synonym">Coprinus micaceus</name>
    <dbReference type="NCBI Taxonomy" id="71717"/>
    <lineage>
        <taxon>Eukaryota</taxon>
        <taxon>Fungi</taxon>
        <taxon>Dikarya</taxon>
        <taxon>Basidiomycota</taxon>
        <taxon>Agaricomycotina</taxon>
        <taxon>Agaricomycetes</taxon>
        <taxon>Agaricomycetidae</taxon>
        <taxon>Agaricales</taxon>
        <taxon>Agaricineae</taxon>
        <taxon>Psathyrellaceae</taxon>
        <taxon>Coprinellus</taxon>
    </lineage>
</organism>
<dbReference type="AlphaFoldDB" id="A0A4Y7SKG2"/>
<keyword evidence="4" id="KW-1185">Reference proteome</keyword>
<protein>
    <recommendedName>
        <fullName evidence="2">Fungal-type protein kinase domain-containing protein</fullName>
    </recommendedName>
</protein>
<comment type="caution">
    <text evidence="3">The sequence shown here is derived from an EMBL/GenBank/DDBJ whole genome shotgun (WGS) entry which is preliminary data.</text>
</comment>
<accession>A0A4Y7SKG2</accession>
<dbReference type="InterPro" id="IPR040976">
    <property type="entry name" value="Pkinase_fungal"/>
</dbReference>
<proteinExistence type="predicted"/>
<dbReference type="OrthoDB" id="5584477at2759"/>
<evidence type="ECO:0000259" key="2">
    <source>
        <dbReference type="Pfam" id="PF17667"/>
    </source>
</evidence>
<dbReference type="Proteomes" id="UP000298030">
    <property type="component" value="Unassembled WGS sequence"/>
</dbReference>
<evidence type="ECO:0000256" key="1">
    <source>
        <dbReference type="SAM" id="MobiDB-lite"/>
    </source>
</evidence>
<name>A0A4Y7SKG2_COPMI</name>
<feature type="region of interest" description="Disordered" evidence="1">
    <location>
        <begin position="1"/>
        <end position="26"/>
    </location>
</feature>
<dbReference type="Pfam" id="PF17667">
    <property type="entry name" value="Pkinase_fungal"/>
    <property type="match status" value="1"/>
</dbReference>
<evidence type="ECO:0000313" key="3">
    <source>
        <dbReference type="EMBL" id="TEB22251.1"/>
    </source>
</evidence>
<evidence type="ECO:0000313" key="4">
    <source>
        <dbReference type="Proteomes" id="UP000298030"/>
    </source>
</evidence>
<dbReference type="EMBL" id="QPFP01000095">
    <property type="protein sequence ID" value="TEB22251.1"/>
    <property type="molecule type" value="Genomic_DNA"/>
</dbReference>
<sequence>MPSTQPVPETGSKAPEQPGYPKHYPRYTTASNSYAHEVESFLEDADTYDVGQKRWSIPGTLTKRETLVDTLYSILLLVVQQFVKPNKPGVERHIFNIQGYLQCKQKDGNGHAICPVLTVPAMGPSFELPQALHSVPRSQLVVFSLVNTTTVSLAPYVSVSVSVFAPSSLPFPLLLSTQLAKINLGYSCMATYFTVKLESNTGSAEEQVDEMETYARFSVINPTISLFTRWCSESHAHVVHFDHAGAEITPPFDIHWHPATLVRLVAGLCSADERILGFDKSIQWTMVYHKKAKGTVTTTGPNGDLKTYPILKQIRTPWNNIQGHATTCWLAHHPDTLKDLVIKDVWHLENLRGEYELLELVKDTPGETKDFSSCNQDRIAQWLEHPPGVGKVLGSNPGLVISFCHLYSTHFTSVVQLLSALRDAIADSADQTDAFQVTKGLLLMISGYSTGVYQPITCFLERTTHQKGLPILQSVSVLSTVFERLQDTPYDYLDDLQLFFYLLVYIMLLFKPDGSCVPGTEEGPSIIISWDERNPRCAFTNKEGLTGGNPLKYCIGGLIRASWGRICKGLFMKFCAWTLSRRGDKERLLFQKKGAKNLLPKREEHYSAVLEIFDEAIQAVLRPR</sequence>
<gene>
    <name evidence="3" type="ORF">FA13DRAFT_1716263</name>
</gene>